<keyword evidence="1" id="KW-0694">RNA-binding</keyword>
<feature type="region of interest" description="Disordered" evidence="2">
    <location>
        <begin position="117"/>
        <end position="211"/>
    </location>
</feature>
<feature type="compositionally biased region" description="Basic and acidic residues" evidence="2">
    <location>
        <begin position="137"/>
        <end position="152"/>
    </location>
</feature>
<dbReference type="InterPro" id="IPR050441">
    <property type="entry name" value="RBM"/>
</dbReference>
<dbReference type="Pfam" id="PF00076">
    <property type="entry name" value="RRM_1"/>
    <property type="match status" value="1"/>
</dbReference>
<feature type="domain" description="RRM" evidence="3">
    <location>
        <begin position="43"/>
        <end position="121"/>
    </location>
</feature>
<evidence type="ECO:0000256" key="1">
    <source>
        <dbReference type="PROSITE-ProRule" id="PRU00176"/>
    </source>
</evidence>
<dbReference type="GO" id="GO:0003723">
    <property type="term" value="F:RNA binding"/>
    <property type="evidence" value="ECO:0007669"/>
    <property type="project" value="UniProtKB-UniRule"/>
</dbReference>
<organism evidence="4 5">
    <name type="scientific">Hydnum rufescens UP504</name>
    <dbReference type="NCBI Taxonomy" id="1448309"/>
    <lineage>
        <taxon>Eukaryota</taxon>
        <taxon>Fungi</taxon>
        <taxon>Dikarya</taxon>
        <taxon>Basidiomycota</taxon>
        <taxon>Agaricomycotina</taxon>
        <taxon>Agaricomycetes</taxon>
        <taxon>Cantharellales</taxon>
        <taxon>Hydnaceae</taxon>
        <taxon>Hydnum</taxon>
    </lineage>
</organism>
<dbReference type="PROSITE" id="PS50102">
    <property type="entry name" value="RRM"/>
    <property type="match status" value="1"/>
</dbReference>
<dbReference type="Proteomes" id="UP000886523">
    <property type="component" value="Unassembled WGS sequence"/>
</dbReference>
<evidence type="ECO:0000313" key="5">
    <source>
        <dbReference type="Proteomes" id="UP000886523"/>
    </source>
</evidence>
<sequence>MKDLTRDGRDAGARERRSRSRSPARREDRPDRGRSDGGNNPGNNLHVSGLSTKVDNRELEIAFSKYGKVDKAAIMFDPHTRESRGFGFVTMETVEGADAAIAALNATDLLGKTMTVEKARRGRARTPTPGRYFGPPKRGESDERPYDPRPYDSRYAGNGRDDRRFDDRWASERWTGYGSGRDPRDDRRYDDRRHDDRRYDDRRERFDDRRY</sequence>
<feature type="compositionally biased region" description="Basic and acidic residues" evidence="2">
    <location>
        <begin position="159"/>
        <end position="171"/>
    </location>
</feature>
<dbReference type="EMBL" id="MU128954">
    <property type="protein sequence ID" value="KAF9515023.1"/>
    <property type="molecule type" value="Genomic_DNA"/>
</dbReference>
<gene>
    <name evidence="4" type="ORF">BS47DRAFT_1372149</name>
</gene>
<feature type="compositionally biased region" description="Basic and acidic residues" evidence="2">
    <location>
        <begin position="181"/>
        <end position="211"/>
    </location>
</feature>
<dbReference type="SMART" id="SM00360">
    <property type="entry name" value="RRM"/>
    <property type="match status" value="1"/>
</dbReference>
<keyword evidence="5" id="KW-1185">Reference proteome</keyword>
<dbReference type="SUPFAM" id="SSF54928">
    <property type="entry name" value="RNA-binding domain, RBD"/>
    <property type="match status" value="1"/>
</dbReference>
<feature type="compositionally biased region" description="Basic and acidic residues" evidence="2">
    <location>
        <begin position="24"/>
        <end position="35"/>
    </location>
</feature>
<comment type="caution">
    <text evidence="4">The sequence shown here is derived from an EMBL/GenBank/DDBJ whole genome shotgun (WGS) entry which is preliminary data.</text>
</comment>
<dbReference type="Gene3D" id="3.30.70.330">
    <property type="match status" value="1"/>
</dbReference>
<dbReference type="OrthoDB" id="6159137at2759"/>
<dbReference type="InterPro" id="IPR000504">
    <property type="entry name" value="RRM_dom"/>
</dbReference>
<evidence type="ECO:0000313" key="4">
    <source>
        <dbReference type="EMBL" id="KAF9515023.1"/>
    </source>
</evidence>
<reference evidence="4" key="1">
    <citation type="journal article" date="2020" name="Nat. Commun.">
        <title>Large-scale genome sequencing of mycorrhizal fungi provides insights into the early evolution of symbiotic traits.</title>
        <authorList>
            <person name="Miyauchi S."/>
            <person name="Kiss E."/>
            <person name="Kuo A."/>
            <person name="Drula E."/>
            <person name="Kohler A."/>
            <person name="Sanchez-Garcia M."/>
            <person name="Morin E."/>
            <person name="Andreopoulos B."/>
            <person name="Barry K.W."/>
            <person name="Bonito G."/>
            <person name="Buee M."/>
            <person name="Carver A."/>
            <person name="Chen C."/>
            <person name="Cichocki N."/>
            <person name="Clum A."/>
            <person name="Culley D."/>
            <person name="Crous P.W."/>
            <person name="Fauchery L."/>
            <person name="Girlanda M."/>
            <person name="Hayes R.D."/>
            <person name="Keri Z."/>
            <person name="LaButti K."/>
            <person name="Lipzen A."/>
            <person name="Lombard V."/>
            <person name="Magnuson J."/>
            <person name="Maillard F."/>
            <person name="Murat C."/>
            <person name="Nolan M."/>
            <person name="Ohm R.A."/>
            <person name="Pangilinan J."/>
            <person name="Pereira M.F."/>
            <person name="Perotto S."/>
            <person name="Peter M."/>
            <person name="Pfister S."/>
            <person name="Riley R."/>
            <person name="Sitrit Y."/>
            <person name="Stielow J.B."/>
            <person name="Szollosi G."/>
            <person name="Zifcakova L."/>
            <person name="Stursova M."/>
            <person name="Spatafora J.W."/>
            <person name="Tedersoo L."/>
            <person name="Vaario L.M."/>
            <person name="Yamada A."/>
            <person name="Yan M."/>
            <person name="Wang P."/>
            <person name="Xu J."/>
            <person name="Bruns T."/>
            <person name="Baldrian P."/>
            <person name="Vilgalys R."/>
            <person name="Dunand C."/>
            <person name="Henrissat B."/>
            <person name="Grigoriev I.V."/>
            <person name="Hibbett D."/>
            <person name="Nagy L.G."/>
            <person name="Martin F.M."/>
        </authorList>
    </citation>
    <scope>NUCLEOTIDE SEQUENCE</scope>
    <source>
        <strain evidence="4">UP504</strain>
    </source>
</reference>
<protein>
    <recommendedName>
        <fullName evidence="3">RRM domain-containing protein</fullName>
    </recommendedName>
</protein>
<dbReference type="InterPro" id="IPR012677">
    <property type="entry name" value="Nucleotide-bd_a/b_plait_sf"/>
</dbReference>
<evidence type="ECO:0000259" key="3">
    <source>
        <dbReference type="PROSITE" id="PS50102"/>
    </source>
</evidence>
<name>A0A9P6AZT2_9AGAM</name>
<accession>A0A9P6AZT2</accession>
<dbReference type="AlphaFoldDB" id="A0A9P6AZT2"/>
<feature type="compositionally biased region" description="Polar residues" evidence="2">
    <location>
        <begin position="37"/>
        <end position="53"/>
    </location>
</feature>
<feature type="compositionally biased region" description="Basic and acidic residues" evidence="2">
    <location>
        <begin position="1"/>
        <end position="15"/>
    </location>
</feature>
<feature type="region of interest" description="Disordered" evidence="2">
    <location>
        <begin position="1"/>
        <end position="53"/>
    </location>
</feature>
<evidence type="ECO:0000256" key="2">
    <source>
        <dbReference type="SAM" id="MobiDB-lite"/>
    </source>
</evidence>
<dbReference type="PANTHER" id="PTHR48034">
    <property type="entry name" value="TRANSFORMER-2 SEX-DETERMINING PROTEIN-RELATED"/>
    <property type="match status" value="1"/>
</dbReference>
<dbReference type="InterPro" id="IPR035979">
    <property type="entry name" value="RBD_domain_sf"/>
</dbReference>
<proteinExistence type="predicted"/>